<feature type="region of interest" description="Disordered" evidence="9">
    <location>
        <begin position="193"/>
        <end position="213"/>
    </location>
</feature>
<feature type="compositionally biased region" description="Polar residues" evidence="9">
    <location>
        <begin position="673"/>
        <end position="702"/>
    </location>
</feature>
<feature type="compositionally biased region" description="Basic and acidic residues" evidence="9">
    <location>
        <begin position="815"/>
        <end position="824"/>
    </location>
</feature>
<keyword evidence="3 10" id="KW-0812">Transmembrane</keyword>
<evidence type="ECO:0000256" key="1">
    <source>
        <dbReference type="ARBA" id="ARBA00004586"/>
    </source>
</evidence>
<protein>
    <recommendedName>
        <fullName evidence="11">SMP-LTD domain-containing protein</fullName>
    </recommendedName>
</protein>
<reference evidence="12" key="1">
    <citation type="submission" date="2019-02" db="EMBL/GenBank/DDBJ databases">
        <title>Genome sequencing of the rare red list fungi Antrodiella citrinella (Flaviporus citrinellus).</title>
        <authorList>
            <person name="Buettner E."/>
            <person name="Kellner H."/>
        </authorList>
    </citation>
    <scope>NUCLEOTIDE SEQUENCE [LARGE SCALE GENOMIC DNA]</scope>
    <source>
        <strain evidence="12">DSM 108506</strain>
    </source>
</reference>
<feature type="region of interest" description="Disordered" evidence="9">
    <location>
        <begin position="600"/>
        <end position="1132"/>
    </location>
</feature>
<keyword evidence="5 10" id="KW-1133">Transmembrane helix</keyword>
<dbReference type="GO" id="GO:0008289">
    <property type="term" value="F:lipid binding"/>
    <property type="evidence" value="ECO:0007669"/>
    <property type="project" value="UniProtKB-KW"/>
</dbReference>
<keyword evidence="13" id="KW-1185">Reference proteome</keyword>
<keyword evidence="6" id="KW-0445">Lipid transport</keyword>
<evidence type="ECO:0000256" key="9">
    <source>
        <dbReference type="SAM" id="MobiDB-lite"/>
    </source>
</evidence>
<evidence type="ECO:0000256" key="8">
    <source>
        <dbReference type="ARBA" id="ARBA00023136"/>
    </source>
</evidence>
<evidence type="ECO:0000259" key="11">
    <source>
        <dbReference type="PROSITE" id="PS51847"/>
    </source>
</evidence>
<evidence type="ECO:0000256" key="6">
    <source>
        <dbReference type="ARBA" id="ARBA00023055"/>
    </source>
</evidence>
<gene>
    <name evidence="12" type="ORF">EUX98_g7877</name>
</gene>
<feature type="compositionally biased region" description="Pro residues" evidence="9">
    <location>
        <begin position="895"/>
        <end position="906"/>
    </location>
</feature>
<evidence type="ECO:0000256" key="7">
    <source>
        <dbReference type="ARBA" id="ARBA00023121"/>
    </source>
</evidence>
<name>A0A4S4MKR2_9APHY</name>
<dbReference type="InterPro" id="IPR019411">
    <property type="entry name" value="MMM1_dom"/>
</dbReference>
<evidence type="ECO:0000313" key="13">
    <source>
        <dbReference type="Proteomes" id="UP000308730"/>
    </source>
</evidence>
<feature type="compositionally biased region" description="Pro residues" evidence="9">
    <location>
        <begin position="1059"/>
        <end position="1069"/>
    </location>
</feature>
<dbReference type="OrthoDB" id="26740at2759"/>
<feature type="region of interest" description="Disordered" evidence="9">
    <location>
        <begin position="503"/>
        <end position="584"/>
    </location>
</feature>
<comment type="subcellular location">
    <subcellularLocation>
        <location evidence="1">Endoplasmic reticulum membrane</location>
    </subcellularLocation>
</comment>
<proteinExistence type="predicted"/>
<dbReference type="PROSITE" id="PS51847">
    <property type="entry name" value="SMP"/>
    <property type="match status" value="1"/>
</dbReference>
<dbReference type="PANTHER" id="PTHR13466:SF19">
    <property type="entry name" value="NUCLEUS-VACUOLE JUNCTION PROTEIN 2"/>
    <property type="match status" value="1"/>
</dbReference>
<feature type="compositionally biased region" description="Low complexity" evidence="9">
    <location>
        <begin position="633"/>
        <end position="644"/>
    </location>
</feature>
<evidence type="ECO:0000313" key="12">
    <source>
        <dbReference type="EMBL" id="THH26309.1"/>
    </source>
</evidence>
<feature type="compositionally biased region" description="Polar residues" evidence="9">
    <location>
        <begin position="1038"/>
        <end position="1047"/>
    </location>
</feature>
<feature type="compositionally biased region" description="Low complexity" evidence="9">
    <location>
        <begin position="859"/>
        <end position="875"/>
    </location>
</feature>
<evidence type="ECO:0000256" key="2">
    <source>
        <dbReference type="ARBA" id="ARBA00022448"/>
    </source>
</evidence>
<feature type="compositionally biased region" description="Basic and acidic residues" evidence="9">
    <location>
        <begin position="616"/>
        <end position="632"/>
    </location>
</feature>
<feature type="compositionally biased region" description="Basic and acidic residues" evidence="9">
    <location>
        <begin position="200"/>
        <end position="213"/>
    </location>
</feature>
<sequence length="1132" mass="123589">MSLKALIYAYVLGGITFIPLVLFGLVCYTLYTSVPIGDLDPAKLTRGNLEKRATDGTDQDKGSAEVTAFDLNDLPRHRKGWLTVRRTFEETPTEGTYVGFVRGFLDARSKDPKRSRPKDMWYVVLKGTVLYLYEDESMTECEAAVEVGGHEVVIYPEGLLDGELFAKRNAICLKPKASDTETEVPSVTKEMQFAEGDREEAEKAVEGATTSKEKAKAEQLAEVERKREDARAEALDRSTPWFIFLRSNVEMEDWYLALIHASDNPPNSSTLAPLEGVFRPADMATLVSTIDEQPDVIPMRWLNALIGRLFFSFYRTQHLENYIIGRFMRKLDKIKRPGFLTHIVVREVSVGNTAPTFSKPMLKELTREGDAALEVHMHYKGEVRITIEAVATINLGARFKSYAVKLVLAVVLREMEGNLLIKVKRPPSNRMWYAFTTTPRMVLDVEPVVSDRQLTWSMILSTIESKLKEVIQESIVLPNMDDIAFFESRKYAHRGGIWSDASRQEKSSTLFPTPPASVVDDDKSTASEPILQSQTASASSTATPEPIPPLQRSFSVEGTQVEANSTSTLQDSSSPPRPATTTNLLGMTLNESSSFRRRTWFGGSWNEDPENVEGTDASHRGRQDRADEDISRKSSSTRSSHSTSGEAVQAFSQEDDVNLKLIPPDIPRRSHSHSFSAQNIAGPSSESLSTSAPGESSMTSFRPQSPPQPGPGGAEKGSPMSPTFFQTLKSRDKQAISNTAKETMRKWGVNWGSLRKGNEAGNSPATARDSFSDENPEAKVESMKVHKPRPSYAEVRAAVVQRKEKHGDASATDSHSSDADDPRTNEAFSFSRGQTLFPAYSGDSTLSPSTSPRPGGDGQDSSPSSRSVSPAQRPRTLSRRSNGPEGLPNVDDQPPAVPIHTQPPRPKTMSIPSIHVSHRGDVMSMGYAPPPPPPEPKKAAPVAIQSVYRLWQKPAQENEQESKGSQEVTPQGARSHDDITVPPAASPSPPSFEPSGATPPGRLAPPPLPPRSTATPVSRMAQTEPSKPTVDGEREVSPASQALQSIVTKDRTKRASLEPLPPKPTPPPLPERRKSVTTAATDSIEASSGSNVYASLNGDSSSNGRPMADNGGVTASPKAPALPPRRIAQPST</sequence>
<feature type="compositionally biased region" description="Polar residues" evidence="9">
    <location>
        <begin position="552"/>
        <end position="584"/>
    </location>
</feature>
<dbReference type="GO" id="GO:1990456">
    <property type="term" value="P:mitochondrion-endoplasmic reticulum membrane tethering"/>
    <property type="evidence" value="ECO:0007669"/>
    <property type="project" value="TreeGrafter"/>
</dbReference>
<dbReference type="GO" id="GO:0015914">
    <property type="term" value="P:phospholipid transport"/>
    <property type="evidence" value="ECO:0007669"/>
    <property type="project" value="TreeGrafter"/>
</dbReference>
<organism evidence="12 13">
    <name type="scientific">Antrodiella citrinella</name>
    <dbReference type="NCBI Taxonomy" id="2447956"/>
    <lineage>
        <taxon>Eukaryota</taxon>
        <taxon>Fungi</taxon>
        <taxon>Dikarya</taxon>
        <taxon>Basidiomycota</taxon>
        <taxon>Agaricomycotina</taxon>
        <taxon>Agaricomycetes</taxon>
        <taxon>Polyporales</taxon>
        <taxon>Steccherinaceae</taxon>
        <taxon>Antrodiella</taxon>
    </lineage>
</organism>
<dbReference type="AlphaFoldDB" id="A0A4S4MKR2"/>
<evidence type="ECO:0000256" key="5">
    <source>
        <dbReference type="ARBA" id="ARBA00022989"/>
    </source>
</evidence>
<evidence type="ECO:0000256" key="10">
    <source>
        <dbReference type="SAM" id="Phobius"/>
    </source>
</evidence>
<feature type="transmembrane region" description="Helical" evidence="10">
    <location>
        <begin position="7"/>
        <end position="31"/>
    </location>
</feature>
<evidence type="ECO:0000256" key="4">
    <source>
        <dbReference type="ARBA" id="ARBA00022824"/>
    </source>
</evidence>
<dbReference type="CDD" id="cd21675">
    <property type="entry name" value="SMP_TEX2"/>
    <property type="match status" value="1"/>
</dbReference>
<feature type="domain" description="SMP-LTD" evidence="11">
    <location>
        <begin position="295"/>
        <end position="486"/>
    </location>
</feature>
<keyword evidence="7" id="KW-0446">Lipid-binding</keyword>
<keyword evidence="4" id="KW-0256">Endoplasmic reticulum</keyword>
<feature type="compositionally biased region" description="Polar residues" evidence="9">
    <location>
        <begin position="1076"/>
        <end position="1104"/>
    </location>
</feature>
<keyword evidence="2" id="KW-0813">Transport</keyword>
<dbReference type="InterPro" id="IPR031468">
    <property type="entry name" value="SMP_LBD"/>
</dbReference>
<accession>A0A4S4MKR2</accession>
<dbReference type="GO" id="GO:0032865">
    <property type="term" value="C:ERMES complex"/>
    <property type="evidence" value="ECO:0007669"/>
    <property type="project" value="TreeGrafter"/>
</dbReference>
<dbReference type="Pfam" id="PF10296">
    <property type="entry name" value="MMM1"/>
    <property type="match status" value="1"/>
</dbReference>
<dbReference type="EMBL" id="SGPM01000366">
    <property type="protein sequence ID" value="THH26309.1"/>
    <property type="molecule type" value="Genomic_DNA"/>
</dbReference>
<dbReference type="PANTHER" id="PTHR13466">
    <property type="entry name" value="TEX2 PROTEIN-RELATED"/>
    <property type="match status" value="1"/>
</dbReference>
<comment type="caution">
    <text evidence="12">The sequence shown here is derived from an EMBL/GenBank/DDBJ whole genome shotgun (WGS) entry which is preliminary data.</text>
</comment>
<evidence type="ECO:0000256" key="3">
    <source>
        <dbReference type="ARBA" id="ARBA00022692"/>
    </source>
</evidence>
<keyword evidence="8 10" id="KW-0472">Membrane</keyword>
<dbReference type="GO" id="GO:0005789">
    <property type="term" value="C:endoplasmic reticulum membrane"/>
    <property type="evidence" value="ECO:0007669"/>
    <property type="project" value="UniProtKB-SubCell"/>
</dbReference>
<dbReference type="Proteomes" id="UP000308730">
    <property type="component" value="Unassembled WGS sequence"/>
</dbReference>